<protein>
    <recommendedName>
        <fullName evidence="4">Transglutaminase-like superfamily protein</fullName>
    </recommendedName>
</protein>
<organism evidence="2 3">
    <name type="scientific">Marisediminitalea aggregata</name>
    <dbReference type="NCBI Taxonomy" id="634436"/>
    <lineage>
        <taxon>Bacteria</taxon>
        <taxon>Pseudomonadati</taxon>
        <taxon>Pseudomonadota</taxon>
        <taxon>Gammaproteobacteria</taxon>
        <taxon>Alteromonadales</taxon>
        <taxon>Alteromonadaceae</taxon>
        <taxon>Marisediminitalea</taxon>
    </lineage>
</organism>
<accession>A0A1M5SAW5</accession>
<dbReference type="OrthoDB" id="5592079at2"/>
<evidence type="ECO:0000256" key="1">
    <source>
        <dbReference type="SAM" id="SignalP"/>
    </source>
</evidence>
<proteinExistence type="predicted"/>
<evidence type="ECO:0008006" key="4">
    <source>
        <dbReference type="Google" id="ProtNLM"/>
    </source>
</evidence>
<keyword evidence="1" id="KW-0732">Signal</keyword>
<dbReference type="Proteomes" id="UP000184520">
    <property type="component" value="Unassembled WGS sequence"/>
</dbReference>
<feature type="signal peptide" evidence="1">
    <location>
        <begin position="1"/>
        <end position="22"/>
    </location>
</feature>
<sequence length="317" mass="35408">MLVRFIQLTVLSLVILCSQPYAEQTHYQRKSTGSGASYEYRWLDHDGKARKISFTLPADTLQSLPQQQLNYQPGLAMREVEIALMKAAQQIDPRVARFSLTKRHDTLSFSLSGKDEEQLEALTASLKETQKETMDSYLTERYYQHYTTPLQQKAVKPNHVRYIQESVLPMVPAAQSLYDIVDEQSNARSYLNLLLSWAQAIPYDTLENRVSSNGSGFSPPLAILNQNKGDCDSKAVLAAALIRAFLPNNPMKLVLLHDHALLAISMTPLATDETINAEGLPFILLDPTGPGQLKLGEVSKSTRQGIASRNYTLETIP</sequence>
<gene>
    <name evidence="2" type="ORF">SAMN05216361_4367</name>
</gene>
<evidence type="ECO:0000313" key="2">
    <source>
        <dbReference type="EMBL" id="SHH35601.1"/>
    </source>
</evidence>
<keyword evidence="3" id="KW-1185">Reference proteome</keyword>
<evidence type="ECO:0000313" key="3">
    <source>
        <dbReference type="Proteomes" id="UP000184520"/>
    </source>
</evidence>
<dbReference type="EMBL" id="FQWD01000009">
    <property type="protein sequence ID" value="SHH35601.1"/>
    <property type="molecule type" value="Genomic_DNA"/>
</dbReference>
<dbReference type="RefSeq" id="WP_084526780.1">
    <property type="nucleotide sequence ID" value="NZ_FQWD01000009.1"/>
</dbReference>
<name>A0A1M5SAW5_9ALTE</name>
<reference evidence="3" key="1">
    <citation type="submission" date="2016-11" db="EMBL/GenBank/DDBJ databases">
        <authorList>
            <person name="Varghese N."/>
            <person name="Submissions S."/>
        </authorList>
    </citation>
    <scope>NUCLEOTIDE SEQUENCE [LARGE SCALE GENOMIC DNA]</scope>
    <source>
        <strain evidence="3">CGMCC 1.8995</strain>
    </source>
</reference>
<feature type="chain" id="PRO_5013223205" description="Transglutaminase-like superfamily protein" evidence="1">
    <location>
        <begin position="23"/>
        <end position="317"/>
    </location>
</feature>
<dbReference type="AlphaFoldDB" id="A0A1M5SAW5"/>